<keyword evidence="6" id="KW-0456">Lyase</keyword>
<dbReference type="EMBL" id="MWWR01000002">
    <property type="protein sequence ID" value="OZG53390.1"/>
    <property type="molecule type" value="Genomic_DNA"/>
</dbReference>
<evidence type="ECO:0000259" key="10">
    <source>
        <dbReference type="PROSITE" id="PS51171"/>
    </source>
</evidence>
<dbReference type="UniPathway" id="UPA00121">
    <property type="reaction ID" value="UER00345"/>
</dbReference>
<evidence type="ECO:0000256" key="9">
    <source>
        <dbReference type="SAM" id="MobiDB-lite"/>
    </source>
</evidence>
<dbReference type="InterPro" id="IPR001086">
    <property type="entry name" value="Preph_deHydtase"/>
</dbReference>
<feature type="compositionally biased region" description="Basic and acidic residues" evidence="9">
    <location>
        <begin position="344"/>
        <end position="361"/>
    </location>
</feature>
<feature type="site" description="Essential for prephenate dehydratase activity" evidence="8">
    <location>
        <position position="196"/>
    </location>
</feature>
<dbReference type="InterPro" id="IPR008242">
    <property type="entry name" value="Chor_mutase/pphenate_deHydtase"/>
</dbReference>
<evidence type="ECO:0000256" key="1">
    <source>
        <dbReference type="ARBA" id="ARBA00004741"/>
    </source>
</evidence>
<keyword evidence="4" id="KW-0057">Aromatic amino acid biosynthesis</keyword>
<dbReference type="PROSITE" id="PS51171">
    <property type="entry name" value="PREPHENATE_DEHYDR_3"/>
    <property type="match status" value="1"/>
</dbReference>
<evidence type="ECO:0000256" key="7">
    <source>
        <dbReference type="ARBA" id="ARBA00047848"/>
    </source>
</evidence>
<keyword evidence="5" id="KW-0584">Phenylalanine biosynthesis</keyword>
<reference evidence="11 12" key="1">
    <citation type="journal article" date="2017" name="BMC Genomics">
        <title>Comparative genomic and phylogenomic analyses of the Bifidobacteriaceae family.</title>
        <authorList>
            <person name="Lugli G.A."/>
            <person name="Milani C."/>
            <person name="Turroni F."/>
            <person name="Duranti S."/>
            <person name="Mancabelli L."/>
            <person name="Mangifesta M."/>
            <person name="Ferrario C."/>
            <person name="Modesto M."/>
            <person name="Mattarelli P."/>
            <person name="Jiri K."/>
            <person name="van Sinderen D."/>
            <person name="Ventura M."/>
        </authorList>
    </citation>
    <scope>NUCLEOTIDE SEQUENCE [LARGE SCALE GENOMIC DNA]</scope>
    <source>
        <strain evidence="11 12">DSM 24742</strain>
    </source>
</reference>
<proteinExistence type="predicted"/>
<feature type="region of interest" description="Disordered" evidence="9">
    <location>
        <begin position="312"/>
        <end position="361"/>
    </location>
</feature>
<evidence type="ECO:0000313" key="12">
    <source>
        <dbReference type="Proteomes" id="UP000216725"/>
    </source>
</evidence>
<dbReference type="Gene3D" id="3.30.70.260">
    <property type="match status" value="1"/>
</dbReference>
<evidence type="ECO:0000256" key="3">
    <source>
        <dbReference type="ARBA" id="ARBA00022605"/>
    </source>
</evidence>
<evidence type="ECO:0000313" key="11">
    <source>
        <dbReference type="EMBL" id="OZG53390.1"/>
    </source>
</evidence>
<dbReference type="GO" id="GO:0004664">
    <property type="term" value="F:prephenate dehydratase activity"/>
    <property type="evidence" value="ECO:0007669"/>
    <property type="project" value="UniProtKB-EC"/>
</dbReference>
<comment type="caution">
    <text evidence="11">The sequence shown here is derived from an EMBL/GenBank/DDBJ whole genome shotgun (WGS) entry which is preliminary data.</text>
</comment>
<accession>A0A261F2P3</accession>
<dbReference type="EC" id="4.2.1.51" evidence="2"/>
<comment type="pathway">
    <text evidence="1">Amino-acid biosynthesis; L-phenylalanine biosynthesis; phenylpyruvate from prephenate: step 1/1.</text>
</comment>
<dbReference type="PANTHER" id="PTHR21022">
    <property type="entry name" value="PREPHENATE DEHYDRATASE P PROTEIN"/>
    <property type="match status" value="1"/>
</dbReference>
<evidence type="ECO:0000256" key="4">
    <source>
        <dbReference type="ARBA" id="ARBA00023141"/>
    </source>
</evidence>
<protein>
    <recommendedName>
        <fullName evidence="2">prephenate dehydratase</fullName>
        <ecNumber evidence="2">4.2.1.51</ecNumber>
    </recommendedName>
</protein>
<keyword evidence="12" id="KW-1185">Reference proteome</keyword>
<dbReference type="CDD" id="cd04905">
    <property type="entry name" value="ACT_CM-PDT"/>
    <property type="match status" value="1"/>
</dbReference>
<sequence length="361" mass="38939">MTTSLYYLGPRGTFTHQAAMLAAPRLNAIRRAMAAASPAPSSAAPSSAAPCDGTDLAIVEAPTAADIFERVSRHEGWGVIAWENNVEGYVVPNLDALLDARDVVGIDRVSVDIAFDAFVSDDHGELTEAAAHPHGLAQCAGFLRTRGLRPHPADSNAAACRDIGPHQVALGPRLCGDLYGLQTLERNVQDFQGARTDFLVIVPRGTARAYLEAERRLDADADHYESILGLVPLHTGPGTVATMLDVLRDAGLNMTSFISRPIKGRDGTYSFIATIDAAPWKPSFREALRGMTTSDTWAKTLAVYERRDRPDPPISAWMLPDGGVRPGDDGAGGTPDADDATTAGEDRETRQEREERELLWR</sequence>
<dbReference type="GO" id="GO:0009094">
    <property type="term" value="P:L-phenylalanine biosynthetic process"/>
    <property type="evidence" value="ECO:0007669"/>
    <property type="project" value="UniProtKB-UniPathway"/>
</dbReference>
<feature type="domain" description="Prephenate dehydratase" evidence="10">
    <location>
        <begin position="4"/>
        <end position="203"/>
    </location>
</feature>
<evidence type="ECO:0000256" key="2">
    <source>
        <dbReference type="ARBA" id="ARBA00013147"/>
    </source>
</evidence>
<dbReference type="SUPFAM" id="SSF55021">
    <property type="entry name" value="ACT-like"/>
    <property type="match status" value="1"/>
</dbReference>
<dbReference type="AlphaFoldDB" id="A0A261F2P3"/>
<dbReference type="RefSeq" id="WP_094659992.1">
    <property type="nucleotide sequence ID" value="NZ_JBKZBO010000027.1"/>
</dbReference>
<dbReference type="GO" id="GO:0005737">
    <property type="term" value="C:cytoplasm"/>
    <property type="evidence" value="ECO:0007669"/>
    <property type="project" value="TreeGrafter"/>
</dbReference>
<dbReference type="InterPro" id="IPR045865">
    <property type="entry name" value="ACT-like_dom_sf"/>
</dbReference>
<dbReference type="Pfam" id="PF00800">
    <property type="entry name" value="PDT"/>
    <property type="match status" value="1"/>
</dbReference>
<dbReference type="Proteomes" id="UP000216725">
    <property type="component" value="Unassembled WGS sequence"/>
</dbReference>
<dbReference type="SUPFAM" id="SSF53850">
    <property type="entry name" value="Periplasmic binding protein-like II"/>
    <property type="match status" value="1"/>
</dbReference>
<organism evidence="11 12">
    <name type="scientific">Pseudoscardovia radai</name>
    <dbReference type="NCBI Taxonomy" id="987066"/>
    <lineage>
        <taxon>Bacteria</taxon>
        <taxon>Bacillati</taxon>
        <taxon>Actinomycetota</taxon>
        <taxon>Actinomycetes</taxon>
        <taxon>Bifidobacteriales</taxon>
        <taxon>Bifidobacteriaceae</taxon>
        <taxon>Pseudoscardovia</taxon>
    </lineage>
</organism>
<dbReference type="Gene3D" id="3.40.190.10">
    <property type="entry name" value="Periplasmic binding protein-like II"/>
    <property type="match status" value="2"/>
</dbReference>
<dbReference type="OrthoDB" id="9802281at2"/>
<name>A0A261F2P3_9BIFI</name>
<dbReference type="PANTHER" id="PTHR21022:SF19">
    <property type="entry name" value="PREPHENATE DEHYDRATASE-RELATED"/>
    <property type="match status" value="1"/>
</dbReference>
<comment type="catalytic activity">
    <reaction evidence="7">
        <text>prephenate + H(+) = 3-phenylpyruvate + CO2 + H2O</text>
        <dbReference type="Rhea" id="RHEA:21648"/>
        <dbReference type="ChEBI" id="CHEBI:15377"/>
        <dbReference type="ChEBI" id="CHEBI:15378"/>
        <dbReference type="ChEBI" id="CHEBI:16526"/>
        <dbReference type="ChEBI" id="CHEBI:18005"/>
        <dbReference type="ChEBI" id="CHEBI:29934"/>
        <dbReference type="EC" id="4.2.1.51"/>
    </reaction>
</comment>
<evidence type="ECO:0000256" key="5">
    <source>
        <dbReference type="ARBA" id="ARBA00023222"/>
    </source>
</evidence>
<gene>
    <name evidence="11" type="ORF">PSRA_0197</name>
</gene>
<dbReference type="PIRSF" id="PIRSF001500">
    <property type="entry name" value="Chor_mut_pdt_Ppr"/>
    <property type="match status" value="1"/>
</dbReference>
<evidence type="ECO:0000256" key="8">
    <source>
        <dbReference type="PIRSR" id="PIRSR001500-2"/>
    </source>
</evidence>
<evidence type="ECO:0000256" key="6">
    <source>
        <dbReference type="ARBA" id="ARBA00023239"/>
    </source>
</evidence>
<keyword evidence="3" id="KW-0028">Amino-acid biosynthesis</keyword>